<accession>A0A8H7D1K7</accession>
<comment type="caution">
    <text evidence="2">The sequence shown here is derived from an EMBL/GenBank/DDBJ whole genome shotgun (WGS) entry which is preliminary data.</text>
</comment>
<organism evidence="2 3">
    <name type="scientific">Mycena venus</name>
    <dbReference type="NCBI Taxonomy" id="2733690"/>
    <lineage>
        <taxon>Eukaryota</taxon>
        <taxon>Fungi</taxon>
        <taxon>Dikarya</taxon>
        <taxon>Basidiomycota</taxon>
        <taxon>Agaricomycotina</taxon>
        <taxon>Agaricomycetes</taxon>
        <taxon>Agaricomycetidae</taxon>
        <taxon>Agaricales</taxon>
        <taxon>Marasmiineae</taxon>
        <taxon>Mycenaceae</taxon>
        <taxon>Mycena</taxon>
    </lineage>
</organism>
<protein>
    <submittedName>
        <fullName evidence="2">Uncharacterized protein</fullName>
    </submittedName>
</protein>
<gene>
    <name evidence="2" type="ORF">MVEN_00935000</name>
</gene>
<dbReference type="AlphaFoldDB" id="A0A8H7D1K7"/>
<keyword evidence="3" id="KW-1185">Reference proteome</keyword>
<evidence type="ECO:0000256" key="1">
    <source>
        <dbReference type="SAM" id="MobiDB-lite"/>
    </source>
</evidence>
<dbReference type="EMBL" id="JACAZI010000007">
    <property type="protein sequence ID" value="KAF7356052.1"/>
    <property type="molecule type" value="Genomic_DNA"/>
</dbReference>
<dbReference type="Proteomes" id="UP000620124">
    <property type="component" value="Unassembled WGS sequence"/>
</dbReference>
<reference evidence="2" key="1">
    <citation type="submission" date="2020-05" db="EMBL/GenBank/DDBJ databases">
        <title>Mycena genomes resolve the evolution of fungal bioluminescence.</title>
        <authorList>
            <person name="Tsai I.J."/>
        </authorList>
    </citation>
    <scope>NUCLEOTIDE SEQUENCE</scope>
    <source>
        <strain evidence="2">CCC161011</strain>
    </source>
</reference>
<feature type="region of interest" description="Disordered" evidence="1">
    <location>
        <begin position="1"/>
        <end position="41"/>
    </location>
</feature>
<name>A0A8H7D1K7_9AGAR</name>
<evidence type="ECO:0000313" key="2">
    <source>
        <dbReference type="EMBL" id="KAF7356052.1"/>
    </source>
</evidence>
<proteinExistence type="predicted"/>
<evidence type="ECO:0000313" key="3">
    <source>
        <dbReference type="Proteomes" id="UP000620124"/>
    </source>
</evidence>
<sequence>MVGRFTTLAASPAIRPATGHTPGHLPPSRHPPTQFSPFHSDSIARPCVRSRTSLTNTRRPNLHPPPSHYACAPLSLSLSHRLVHPNTPRSVVLVRLSVPTQPPIHTVGSGRISKSRGFPLSFIALGQPVKVVVSVCWVCLDNGGHPDSIARHCTFSLASVTHAALFSCSKQDSNARTFSPHLVDTPLLRRISICACMYHDMLLAYSLLSQVFPPPSPLSRST</sequence>